<evidence type="ECO:0000313" key="12">
    <source>
        <dbReference type="EMBL" id="NYD33212.1"/>
    </source>
</evidence>
<keyword evidence="7 12" id="KW-0808">Transferase</keyword>
<dbReference type="EC" id="2.1.1.77" evidence="3"/>
<evidence type="ECO:0000256" key="9">
    <source>
        <dbReference type="ARBA" id="ARBA00030757"/>
    </source>
</evidence>
<dbReference type="InterPro" id="IPR029063">
    <property type="entry name" value="SAM-dependent_MTases_sf"/>
</dbReference>
<protein>
    <recommendedName>
        <fullName evidence="4">Protein-L-isoaspartate O-methyltransferase</fullName>
        <ecNumber evidence="3">2.1.1.77</ecNumber>
    </recommendedName>
    <alternativeName>
        <fullName evidence="11">L-isoaspartyl protein carboxyl methyltransferase</fullName>
    </alternativeName>
    <alternativeName>
        <fullName evidence="9">Protein L-isoaspartyl methyltransferase</fullName>
    </alternativeName>
    <alternativeName>
        <fullName evidence="10">Protein-beta-aspartate methyltransferase</fullName>
    </alternativeName>
</protein>
<gene>
    <name evidence="12" type="ORF">BJ958_004758</name>
</gene>
<organism evidence="12 13">
    <name type="scientific">Nocardioides kongjuensis</name>
    <dbReference type="NCBI Taxonomy" id="349522"/>
    <lineage>
        <taxon>Bacteria</taxon>
        <taxon>Bacillati</taxon>
        <taxon>Actinomycetota</taxon>
        <taxon>Actinomycetes</taxon>
        <taxon>Propionibacteriales</taxon>
        <taxon>Nocardioidaceae</taxon>
        <taxon>Nocardioides</taxon>
    </lineage>
</organism>
<dbReference type="GO" id="GO:0032259">
    <property type="term" value="P:methylation"/>
    <property type="evidence" value="ECO:0007669"/>
    <property type="project" value="UniProtKB-KW"/>
</dbReference>
<dbReference type="PANTHER" id="PTHR11579">
    <property type="entry name" value="PROTEIN-L-ISOASPARTATE O-METHYLTRANSFERASE"/>
    <property type="match status" value="1"/>
</dbReference>
<comment type="similarity">
    <text evidence="2">Belongs to the methyltransferase superfamily. L-isoaspartyl/D-aspartyl protein methyltransferase family.</text>
</comment>
<dbReference type="SUPFAM" id="SSF53335">
    <property type="entry name" value="S-adenosyl-L-methionine-dependent methyltransferases"/>
    <property type="match status" value="1"/>
</dbReference>
<dbReference type="AlphaFoldDB" id="A0A852S359"/>
<comment type="caution">
    <text evidence="12">The sequence shown here is derived from an EMBL/GenBank/DDBJ whole genome shotgun (WGS) entry which is preliminary data.</text>
</comment>
<evidence type="ECO:0000256" key="2">
    <source>
        <dbReference type="ARBA" id="ARBA00005369"/>
    </source>
</evidence>
<dbReference type="Proteomes" id="UP000582231">
    <property type="component" value="Unassembled WGS sequence"/>
</dbReference>
<dbReference type="InterPro" id="IPR000682">
    <property type="entry name" value="PCMT"/>
</dbReference>
<dbReference type="Gene3D" id="3.40.50.150">
    <property type="entry name" value="Vaccinia Virus protein VP39"/>
    <property type="match status" value="1"/>
</dbReference>
<evidence type="ECO:0000256" key="6">
    <source>
        <dbReference type="ARBA" id="ARBA00022603"/>
    </source>
</evidence>
<dbReference type="EMBL" id="JACCBF010000001">
    <property type="protein sequence ID" value="NYD33212.1"/>
    <property type="molecule type" value="Genomic_DNA"/>
</dbReference>
<keyword evidence="6 12" id="KW-0489">Methyltransferase</keyword>
<accession>A0A852S359</accession>
<dbReference type="RefSeq" id="WP_179729294.1">
    <property type="nucleotide sequence ID" value="NZ_BAABEF010000001.1"/>
</dbReference>
<evidence type="ECO:0000256" key="4">
    <source>
        <dbReference type="ARBA" id="ARBA00013346"/>
    </source>
</evidence>
<dbReference type="PANTHER" id="PTHR11579:SF0">
    <property type="entry name" value="PROTEIN-L-ISOASPARTATE(D-ASPARTATE) O-METHYLTRANSFERASE"/>
    <property type="match status" value="1"/>
</dbReference>
<evidence type="ECO:0000256" key="11">
    <source>
        <dbReference type="ARBA" id="ARBA00031350"/>
    </source>
</evidence>
<evidence type="ECO:0000313" key="13">
    <source>
        <dbReference type="Proteomes" id="UP000582231"/>
    </source>
</evidence>
<keyword evidence="5" id="KW-0963">Cytoplasm</keyword>
<proteinExistence type="inferred from homology"/>
<dbReference type="CDD" id="cd02440">
    <property type="entry name" value="AdoMet_MTases"/>
    <property type="match status" value="1"/>
</dbReference>
<evidence type="ECO:0000256" key="5">
    <source>
        <dbReference type="ARBA" id="ARBA00022490"/>
    </source>
</evidence>
<dbReference type="GO" id="GO:0004719">
    <property type="term" value="F:protein-L-isoaspartate (D-aspartate) O-methyltransferase activity"/>
    <property type="evidence" value="ECO:0007669"/>
    <property type="project" value="UniProtKB-EC"/>
</dbReference>
<evidence type="ECO:0000256" key="7">
    <source>
        <dbReference type="ARBA" id="ARBA00022679"/>
    </source>
</evidence>
<evidence type="ECO:0000256" key="3">
    <source>
        <dbReference type="ARBA" id="ARBA00011890"/>
    </source>
</evidence>
<dbReference type="Pfam" id="PF01135">
    <property type="entry name" value="PCMT"/>
    <property type="match status" value="1"/>
</dbReference>
<comment type="subcellular location">
    <subcellularLocation>
        <location evidence="1">Cytoplasm</location>
    </subcellularLocation>
</comment>
<dbReference type="GO" id="GO:0005737">
    <property type="term" value="C:cytoplasm"/>
    <property type="evidence" value="ECO:0007669"/>
    <property type="project" value="UniProtKB-SubCell"/>
</dbReference>
<evidence type="ECO:0000256" key="8">
    <source>
        <dbReference type="ARBA" id="ARBA00022691"/>
    </source>
</evidence>
<evidence type="ECO:0000256" key="1">
    <source>
        <dbReference type="ARBA" id="ARBA00004496"/>
    </source>
</evidence>
<sequence>MPGSATADRRIDDAFAAVPRERFLPPDQRRYADADRALPLGYAVTNSQPTTVRHMLTLLGVEPGDRILDVGCGSGWSTALLAHLTGPTGLVVGVELVPQVLAMALGNLRPRPANIRLHLADPAVLGWPAEAPYDRVLVSADAATLPNALVRQVRPGGVLVGPVAGEMLRVERHGRYVFVPLRTLER</sequence>
<keyword evidence="13" id="KW-1185">Reference proteome</keyword>
<reference evidence="12 13" key="1">
    <citation type="submission" date="2020-07" db="EMBL/GenBank/DDBJ databases">
        <title>Sequencing the genomes of 1000 actinobacteria strains.</title>
        <authorList>
            <person name="Klenk H.-P."/>
        </authorList>
    </citation>
    <scope>NUCLEOTIDE SEQUENCE [LARGE SCALE GENOMIC DNA]</scope>
    <source>
        <strain evidence="12 13">DSM 19082</strain>
    </source>
</reference>
<name>A0A852S359_9ACTN</name>
<evidence type="ECO:0000256" key="10">
    <source>
        <dbReference type="ARBA" id="ARBA00031323"/>
    </source>
</evidence>
<keyword evidence="8" id="KW-0949">S-adenosyl-L-methionine</keyword>